<evidence type="ECO:0000313" key="1">
    <source>
        <dbReference type="EMBL" id="KAJ9108492.1"/>
    </source>
</evidence>
<proteinExistence type="predicted"/>
<name>A0ACC2WBN3_9TREE</name>
<dbReference type="EMBL" id="JASBWS010000031">
    <property type="protein sequence ID" value="KAJ9108492.1"/>
    <property type="molecule type" value="Genomic_DNA"/>
</dbReference>
<dbReference type="Proteomes" id="UP001230649">
    <property type="component" value="Unassembled WGS sequence"/>
</dbReference>
<gene>
    <name evidence="1" type="ORF">QFC20_003398</name>
</gene>
<comment type="caution">
    <text evidence="1">The sequence shown here is derived from an EMBL/GenBank/DDBJ whole genome shotgun (WGS) entry which is preliminary data.</text>
</comment>
<keyword evidence="2" id="KW-1185">Reference proteome</keyword>
<organism evidence="1 2">
    <name type="scientific">Naganishia adeliensis</name>
    <dbReference type="NCBI Taxonomy" id="92952"/>
    <lineage>
        <taxon>Eukaryota</taxon>
        <taxon>Fungi</taxon>
        <taxon>Dikarya</taxon>
        <taxon>Basidiomycota</taxon>
        <taxon>Agaricomycotina</taxon>
        <taxon>Tremellomycetes</taxon>
        <taxon>Filobasidiales</taxon>
        <taxon>Filobasidiaceae</taxon>
        <taxon>Naganishia</taxon>
    </lineage>
</organism>
<accession>A0ACC2WBN3</accession>
<protein>
    <submittedName>
        <fullName evidence="1">Uncharacterized protein</fullName>
    </submittedName>
</protein>
<evidence type="ECO:0000313" key="2">
    <source>
        <dbReference type="Proteomes" id="UP001230649"/>
    </source>
</evidence>
<sequence>MTPNIKISIAQTCPVNGSTEFSSQDIASPNFNVFDSIRQNLDVIARTVELASQKSSELVVFPEYFTQGSLDGRAYLAQPARHILQELRNLAVRFNISIAGTIVEPDHAGPQPELSPFVASPSDRVAWTESMRQFHPGTFTSHSPSHADRSSDNKDMPRAEEEQWQSQKLLNVAYLIEGGTGEVIGRYVKRNLWISEREYLHPGSEEHTVFQWRGITVGFLICWDLAHPLSAQLLAKQGADLIIAPTYWLSSDSEPAVNKYDPPTDYEYQLVQSLVYARSFETETILAMYNAGGDEPRGFMGGSGIWQPFKGKLRGSPISLPTEDATTDLQQYVIDLGILPVARKTYKIREDWEAEQR</sequence>
<reference evidence="1" key="1">
    <citation type="submission" date="2023-04" db="EMBL/GenBank/DDBJ databases">
        <title>Draft Genome sequencing of Naganishia species isolated from polar environments using Oxford Nanopore Technology.</title>
        <authorList>
            <person name="Leo P."/>
            <person name="Venkateswaran K."/>
        </authorList>
    </citation>
    <scope>NUCLEOTIDE SEQUENCE</scope>
    <source>
        <strain evidence="1">MNA-CCFEE 5262</strain>
    </source>
</reference>